<dbReference type="AlphaFoldDB" id="A0A923DWZ9"/>
<organism evidence="1 2">
    <name type="scientific">Pedobacter planticolens</name>
    <dbReference type="NCBI Taxonomy" id="2679964"/>
    <lineage>
        <taxon>Bacteria</taxon>
        <taxon>Pseudomonadati</taxon>
        <taxon>Bacteroidota</taxon>
        <taxon>Sphingobacteriia</taxon>
        <taxon>Sphingobacteriales</taxon>
        <taxon>Sphingobacteriaceae</taxon>
        <taxon>Pedobacter</taxon>
    </lineage>
</organism>
<comment type="caution">
    <text evidence="1">The sequence shown here is derived from an EMBL/GenBank/DDBJ whole genome shotgun (WGS) entry which is preliminary data.</text>
</comment>
<dbReference type="Proteomes" id="UP000601055">
    <property type="component" value="Unassembled WGS sequence"/>
</dbReference>
<dbReference type="EMBL" id="WNXD01000001">
    <property type="protein sequence ID" value="MBB2144003.1"/>
    <property type="molecule type" value="Genomic_DNA"/>
</dbReference>
<accession>A0A923DWZ9</accession>
<evidence type="ECO:0000313" key="2">
    <source>
        <dbReference type="Proteomes" id="UP000601055"/>
    </source>
</evidence>
<protein>
    <submittedName>
        <fullName evidence="1">Uncharacterized protein</fullName>
    </submittedName>
</protein>
<proteinExistence type="predicted"/>
<name>A0A923DWZ9_9SPHI</name>
<reference evidence="1" key="1">
    <citation type="submission" date="2019-11" db="EMBL/GenBank/DDBJ databases">
        <title>Description of Pedobacter sp. LMG 31464T.</title>
        <authorList>
            <person name="Carlier A."/>
            <person name="Qi S."/>
            <person name="Vandamme P."/>
        </authorList>
    </citation>
    <scope>NUCLEOTIDE SEQUENCE</scope>
    <source>
        <strain evidence="1">LMG 31464</strain>
    </source>
</reference>
<dbReference type="RefSeq" id="WP_182920705.1">
    <property type="nucleotide sequence ID" value="NZ_WNXD01000001.1"/>
</dbReference>
<keyword evidence="2" id="KW-1185">Reference proteome</keyword>
<sequence length="157" mass="17840">MKKTILITIALGFILFTAIFIYFVSGVSSVSPPIKKYQYFGSVNQLLSGFEKYSSNHSDMTFKITDTVGGIENGYAYYMTIEIMNNKHNITYRIMCEQNKDDKNIKTNVNLILAFDETNKTGGYQMKGKVVEVLVKQFDLGVLKPLKDKQNIQINPL</sequence>
<gene>
    <name evidence="1" type="ORF">GM921_00770</name>
</gene>
<evidence type="ECO:0000313" key="1">
    <source>
        <dbReference type="EMBL" id="MBB2144003.1"/>
    </source>
</evidence>